<dbReference type="EMBL" id="NNAY01000237">
    <property type="protein sequence ID" value="OXU29809.1"/>
    <property type="molecule type" value="Genomic_DNA"/>
</dbReference>
<proteinExistence type="predicted"/>
<name>A0A232FH80_9HYME</name>
<protein>
    <submittedName>
        <fullName evidence="1">Uncharacterized protein</fullName>
    </submittedName>
</protein>
<organism evidence="1 2">
    <name type="scientific">Trichomalopsis sarcophagae</name>
    <dbReference type="NCBI Taxonomy" id="543379"/>
    <lineage>
        <taxon>Eukaryota</taxon>
        <taxon>Metazoa</taxon>
        <taxon>Ecdysozoa</taxon>
        <taxon>Arthropoda</taxon>
        <taxon>Hexapoda</taxon>
        <taxon>Insecta</taxon>
        <taxon>Pterygota</taxon>
        <taxon>Neoptera</taxon>
        <taxon>Endopterygota</taxon>
        <taxon>Hymenoptera</taxon>
        <taxon>Apocrita</taxon>
        <taxon>Proctotrupomorpha</taxon>
        <taxon>Chalcidoidea</taxon>
        <taxon>Pteromalidae</taxon>
        <taxon>Pteromalinae</taxon>
        <taxon>Trichomalopsis</taxon>
    </lineage>
</organism>
<keyword evidence="2" id="KW-1185">Reference proteome</keyword>
<sequence length="40" mass="4270">MNQFKQIFGSLPRHVPSNSVAGGVAPSGCQTEGIFRSARH</sequence>
<reference evidence="1 2" key="1">
    <citation type="journal article" date="2017" name="Curr. Biol.">
        <title>The Evolution of Venom by Co-option of Single-Copy Genes.</title>
        <authorList>
            <person name="Martinson E.O."/>
            <person name="Mrinalini"/>
            <person name="Kelkar Y.D."/>
            <person name="Chang C.H."/>
            <person name="Werren J.H."/>
        </authorList>
    </citation>
    <scope>NUCLEOTIDE SEQUENCE [LARGE SCALE GENOMIC DNA]</scope>
    <source>
        <strain evidence="1 2">Alberta</strain>
        <tissue evidence="1">Whole body</tissue>
    </source>
</reference>
<feature type="non-terminal residue" evidence="1">
    <location>
        <position position="40"/>
    </location>
</feature>
<evidence type="ECO:0000313" key="1">
    <source>
        <dbReference type="EMBL" id="OXU29809.1"/>
    </source>
</evidence>
<gene>
    <name evidence="1" type="ORF">TSAR_014122</name>
</gene>
<evidence type="ECO:0000313" key="2">
    <source>
        <dbReference type="Proteomes" id="UP000215335"/>
    </source>
</evidence>
<comment type="caution">
    <text evidence="1">The sequence shown here is derived from an EMBL/GenBank/DDBJ whole genome shotgun (WGS) entry which is preliminary data.</text>
</comment>
<accession>A0A232FH80</accession>
<dbReference type="Proteomes" id="UP000215335">
    <property type="component" value="Unassembled WGS sequence"/>
</dbReference>
<dbReference type="AlphaFoldDB" id="A0A232FH80"/>